<dbReference type="OrthoDB" id="15808at2759"/>
<keyword evidence="6 11" id="KW-0067">ATP-binding</keyword>
<dbReference type="GO" id="GO:0005759">
    <property type="term" value="C:mitochondrial matrix"/>
    <property type="evidence" value="ECO:0007669"/>
    <property type="project" value="UniProtKB-SubCell"/>
</dbReference>
<keyword evidence="13" id="KW-1185">Reference proteome</keyword>
<keyword evidence="4 11" id="KW-0436">Ligase</keyword>
<reference evidence="12" key="1">
    <citation type="submission" date="2023-01" db="EMBL/GenBank/DDBJ databases">
        <authorList>
            <person name="Van Ghelder C."/>
            <person name="Rancurel C."/>
        </authorList>
    </citation>
    <scope>NUCLEOTIDE SEQUENCE</scope>
    <source>
        <strain evidence="12">CNCM I-4278</strain>
    </source>
</reference>
<dbReference type="InterPro" id="IPR002305">
    <property type="entry name" value="aa-tRNA-synth_Ic"/>
</dbReference>
<evidence type="ECO:0000256" key="2">
    <source>
        <dbReference type="ARBA" id="ARBA00005594"/>
    </source>
</evidence>
<dbReference type="Proteomes" id="UP001152607">
    <property type="component" value="Unassembled WGS sequence"/>
</dbReference>
<evidence type="ECO:0000256" key="3">
    <source>
        <dbReference type="ARBA" id="ARBA00013161"/>
    </source>
</evidence>
<comment type="similarity">
    <text evidence="2 11">Belongs to the class-I aminoacyl-tRNA synthetase family.</text>
</comment>
<keyword evidence="8 11" id="KW-0030">Aminoacyl-tRNA synthetase</keyword>
<dbReference type="GO" id="GO:0070183">
    <property type="term" value="P:mitochondrial tryptophanyl-tRNA aminoacylation"/>
    <property type="evidence" value="ECO:0007669"/>
    <property type="project" value="TreeGrafter"/>
</dbReference>
<evidence type="ECO:0000256" key="8">
    <source>
        <dbReference type="ARBA" id="ARBA00023146"/>
    </source>
</evidence>
<dbReference type="PROSITE" id="PS00178">
    <property type="entry name" value="AA_TRNA_LIGASE_I"/>
    <property type="match status" value="1"/>
</dbReference>
<evidence type="ECO:0000256" key="10">
    <source>
        <dbReference type="ARBA" id="ARBA00069760"/>
    </source>
</evidence>
<evidence type="ECO:0000313" key="13">
    <source>
        <dbReference type="Proteomes" id="UP001152607"/>
    </source>
</evidence>
<dbReference type="PANTHER" id="PTHR43766">
    <property type="entry name" value="TRYPTOPHAN--TRNA LIGASE, MITOCHONDRIAL"/>
    <property type="match status" value="1"/>
</dbReference>
<dbReference type="NCBIfam" id="TIGR00233">
    <property type="entry name" value="trpS"/>
    <property type="match status" value="1"/>
</dbReference>
<dbReference type="Gene3D" id="1.10.240.10">
    <property type="entry name" value="Tyrosyl-Transfer RNA Synthetase"/>
    <property type="match status" value="1"/>
</dbReference>
<name>A0A9W4UE12_9PLEO</name>
<keyword evidence="5 11" id="KW-0547">Nucleotide-binding</keyword>
<dbReference type="GO" id="GO:0004830">
    <property type="term" value="F:tryptophan-tRNA ligase activity"/>
    <property type="evidence" value="ECO:0007669"/>
    <property type="project" value="UniProtKB-EC"/>
</dbReference>
<dbReference type="PRINTS" id="PR01039">
    <property type="entry name" value="TRNASYNTHTRP"/>
</dbReference>
<proteinExistence type="inferred from homology"/>
<evidence type="ECO:0000256" key="9">
    <source>
        <dbReference type="ARBA" id="ARBA00030268"/>
    </source>
</evidence>
<dbReference type="AlphaFoldDB" id="A0A9W4UE12"/>
<dbReference type="FunFam" id="3.40.50.620:FF:000082">
    <property type="entry name" value="MSW1p Mitochondrial tryptophanyl-tRNA synthetase"/>
    <property type="match status" value="1"/>
</dbReference>
<dbReference type="Pfam" id="PF00579">
    <property type="entry name" value="tRNA-synt_1b"/>
    <property type="match status" value="1"/>
</dbReference>
<dbReference type="EMBL" id="CAOQHR010000004">
    <property type="protein sequence ID" value="CAI6333297.1"/>
    <property type="molecule type" value="Genomic_DNA"/>
</dbReference>
<dbReference type="CDD" id="cd00806">
    <property type="entry name" value="TrpRS_core"/>
    <property type="match status" value="1"/>
</dbReference>
<evidence type="ECO:0000256" key="7">
    <source>
        <dbReference type="ARBA" id="ARBA00022917"/>
    </source>
</evidence>
<dbReference type="InterPro" id="IPR050203">
    <property type="entry name" value="Trp-tRNA_synthetase"/>
</dbReference>
<dbReference type="SUPFAM" id="SSF52374">
    <property type="entry name" value="Nucleotidylyl transferase"/>
    <property type="match status" value="1"/>
</dbReference>
<dbReference type="PANTHER" id="PTHR43766:SF1">
    <property type="entry name" value="TRYPTOPHAN--TRNA LIGASE, MITOCHONDRIAL"/>
    <property type="match status" value="1"/>
</dbReference>
<dbReference type="InterPro" id="IPR014729">
    <property type="entry name" value="Rossmann-like_a/b/a_fold"/>
</dbReference>
<evidence type="ECO:0000313" key="12">
    <source>
        <dbReference type="EMBL" id="CAI6333297.1"/>
    </source>
</evidence>
<evidence type="ECO:0000256" key="6">
    <source>
        <dbReference type="ARBA" id="ARBA00022840"/>
    </source>
</evidence>
<sequence length="388" mass="43231">MFSPTATRALRRAASSNTKHYICPACKYSTSNTPNRVIFSGIQPTGVPHLGNYLGALRPWAKLQDGAATDDRLLFSIVDLHAITIKQDPRLLRQWRKEMFASFLAVGLDPKKSILFAQSDVPAHAELMWILSCFASMGYLSRMTQWKSKMSLPSNANPFDTSTSKKKDAPALKLGLFSYPVLQAADILLYKTTHVPVGEDQAQHLEFARELAITFNHTFGADLLVPPQTIISPAKRVMSLAEPTKKMSKSDPDVKSRILITDTKEEIHKKIKVALTDSIQGVSYDRDSRPGVSNLIDIMYHFQEEHFASPEQLTKDLFGPETSLKVLKEKVANTIDDHLRDVRERFSSAMSMGDVEMSDMARESADAANQLATSNLKTIKSQMGLGWD</sequence>
<evidence type="ECO:0000256" key="4">
    <source>
        <dbReference type="ARBA" id="ARBA00022598"/>
    </source>
</evidence>
<accession>A0A9W4UE12</accession>
<dbReference type="Gene3D" id="3.40.50.620">
    <property type="entry name" value="HUPs"/>
    <property type="match status" value="1"/>
</dbReference>
<dbReference type="FunFam" id="1.10.240.10:FF:000002">
    <property type="entry name" value="Tryptophan--tRNA ligase"/>
    <property type="match status" value="1"/>
</dbReference>
<protein>
    <recommendedName>
        <fullName evidence="10">Tryptophan--tRNA ligase, mitochondrial</fullName>
        <ecNumber evidence="3">6.1.1.2</ecNumber>
    </recommendedName>
    <alternativeName>
        <fullName evidence="9">Tryptophanyl-tRNA synthetase</fullName>
    </alternativeName>
</protein>
<evidence type="ECO:0000256" key="1">
    <source>
        <dbReference type="ARBA" id="ARBA00004305"/>
    </source>
</evidence>
<dbReference type="InterPro" id="IPR001412">
    <property type="entry name" value="aa-tRNA-synth_I_CS"/>
</dbReference>
<keyword evidence="7 11" id="KW-0648">Protein biosynthesis</keyword>
<organism evidence="12 13">
    <name type="scientific">Periconia digitata</name>
    <dbReference type="NCBI Taxonomy" id="1303443"/>
    <lineage>
        <taxon>Eukaryota</taxon>
        <taxon>Fungi</taxon>
        <taxon>Dikarya</taxon>
        <taxon>Ascomycota</taxon>
        <taxon>Pezizomycotina</taxon>
        <taxon>Dothideomycetes</taxon>
        <taxon>Pleosporomycetidae</taxon>
        <taxon>Pleosporales</taxon>
        <taxon>Massarineae</taxon>
        <taxon>Periconiaceae</taxon>
        <taxon>Periconia</taxon>
    </lineage>
</organism>
<dbReference type="InterPro" id="IPR002306">
    <property type="entry name" value="Trp-tRNA-ligase"/>
</dbReference>
<evidence type="ECO:0000256" key="11">
    <source>
        <dbReference type="RuleBase" id="RU363036"/>
    </source>
</evidence>
<dbReference type="EC" id="6.1.1.2" evidence="3"/>
<dbReference type="GO" id="GO:0005524">
    <property type="term" value="F:ATP binding"/>
    <property type="evidence" value="ECO:0007669"/>
    <property type="project" value="UniProtKB-KW"/>
</dbReference>
<evidence type="ECO:0000256" key="5">
    <source>
        <dbReference type="ARBA" id="ARBA00022741"/>
    </source>
</evidence>
<comment type="subcellular location">
    <subcellularLocation>
        <location evidence="1">Mitochondrion matrix</location>
    </subcellularLocation>
</comment>
<gene>
    <name evidence="12" type="ORF">PDIGIT_LOCUS6335</name>
</gene>
<comment type="caution">
    <text evidence="12">The sequence shown here is derived from an EMBL/GenBank/DDBJ whole genome shotgun (WGS) entry which is preliminary data.</text>
</comment>